<dbReference type="Proteomes" id="UP000036513">
    <property type="component" value="Unassembled WGS sequence"/>
</dbReference>
<dbReference type="RefSeq" id="WP_048469066.1">
    <property type="nucleotide sequence ID" value="NZ_JYNL01000009.1"/>
</dbReference>
<evidence type="ECO:0000313" key="2">
    <source>
        <dbReference type="EMBL" id="KMO82457.1"/>
    </source>
</evidence>
<protein>
    <submittedName>
        <fullName evidence="2">Uncharacterized protein</fullName>
    </submittedName>
</protein>
<dbReference type="PATRIC" id="fig|37916.4.peg.957"/>
<keyword evidence="3" id="KW-1185">Reference proteome</keyword>
<dbReference type="STRING" id="37916.MCHLDSM_01080"/>
<evidence type="ECO:0000313" key="3">
    <source>
        <dbReference type="Proteomes" id="UP000036513"/>
    </source>
</evidence>
<sequence length="352" mass="38415">MSRRGTTPWAATSMPDIRRQWCRAIDAVANYSWDHLFTELPPQPPAQLVAMRKRIDRTKAKMAAISEVLKDEAAAIRSAPLYWVSREAVDTVMHAADTLPEWTPAIAAPAQSGFLCWAKTAGTTTWATPSAEHTEASLGSSDYSPMPLDAATNITELPWDGIVWWTRPDGLMQLLPCSRDTSATTALTRVGMSSPVWGSHTVMLNPDVPRTAEVQKAVGSHPFVSGLGAAWLLMGQANVTETRTIGQPTPPTPPTDSDTDDLEASPSAPSAVTIVDLLRRGSATRRSTGAGKQLDHRIPVEGYWRQQPCGPRNSQRRPQYIDDYVKGPTNAPLIAKERVHVLRTRPGTDLEP</sequence>
<dbReference type="EMBL" id="JYNL01000009">
    <property type="protein sequence ID" value="KMO82457.1"/>
    <property type="molecule type" value="Genomic_DNA"/>
</dbReference>
<dbReference type="AlphaFoldDB" id="A0A0J6WL76"/>
<reference evidence="2 3" key="1">
    <citation type="journal article" date="2015" name="Genome Biol. Evol.">
        <title>Characterization of Three Mycobacterium spp. with Potential Use in Bioremediation by Genome Sequencing and Comparative Genomics.</title>
        <authorList>
            <person name="Das S."/>
            <person name="Pettersson B.M."/>
            <person name="Behra P.R."/>
            <person name="Ramesh M."/>
            <person name="Dasgupta S."/>
            <person name="Bhattacharya A."/>
            <person name="Kirsebom L.A."/>
        </authorList>
    </citation>
    <scope>NUCLEOTIDE SEQUENCE [LARGE SCALE GENOMIC DNA]</scope>
    <source>
        <strain evidence="2 3">DSM 43826</strain>
    </source>
</reference>
<evidence type="ECO:0000256" key="1">
    <source>
        <dbReference type="SAM" id="MobiDB-lite"/>
    </source>
</evidence>
<proteinExistence type="predicted"/>
<comment type="caution">
    <text evidence="2">The sequence shown here is derived from an EMBL/GenBank/DDBJ whole genome shotgun (WGS) entry which is preliminary data.</text>
</comment>
<gene>
    <name evidence="2" type="ORF">MCHLDSM_01080</name>
</gene>
<accession>A0A0J6WL76</accession>
<feature type="region of interest" description="Disordered" evidence="1">
    <location>
        <begin position="242"/>
        <end position="270"/>
    </location>
</feature>
<name>A0A0J6WL76_9MYCO</name>
<organism evidence="2 3">
    <name type="scientific">Mycolicibacterium chlorophenolicum</name>
    <dbReference type="NCBI Taxonomy" id="37916"/>
    <lineage>
        <taxon>Bacteria</taxon>
        <taxon>Bacillati</taxon>
        <taxon>Actinomycetota</taxon>
        <taxon>Actinomycetes</taxon>
        <taxon>Mycobacteriales</taxon>
        <taxon>Mycobacteriaceae</taxon>
        <taxon>Mycolicibacterium</taxon>
    </lineage>
</organism>